<dbReference type="SMART" id="SM00448">
    <property type="entry name" value="REC"/>
    <property type="match status" value="1"/>
</dbReference>
<dbReference type="PANTHER" id="PTHR32071">
    <property type="entry name" value="TRANSCRIPTIONAL REGULATORY PROTEIN"/>
    <property type="match status" value="1"/>
</dbReference>
<name>A0A382AQ79_9ZZZZ</name>
<dbReference type="Pfam" id="PF00072">
    <property type="entry name" value="Response_reg"/>
    <property type="match status" value="1"/>
</dbReference>
<sequence>MAEQYAYDLKRIGGYDTLVAPGGAEALELLSREPVDCVVLDLEMPGTDGFDVLRALKRQDIDVPVIVYTGTGTYERCVQAVRLGAHGFIDKAERVERVVQEIEHALASGRMMGELRALRGRVGTDTPLIGDSAPMQALRATISRVATIPSPVLILGESGTGKELVARELHRQGVGEKRPLVAVNSAALPEHLVESELFGHERGAFTGADRLRKGAFETAGDGTLFLDEVAELPNAMQAKLLRVLEDRTVTRVGGNRPIQVRARVVTATNRNLDDEMAAGRFRQDLLYRLNVHTIQLPPL</sequence>
<feature type="domain" description="Sigma-54 factor interaction" evidence="3">
    <location>
        <begin position="128"/>
        <end position="299"/>
    </location>
</feature>
<dbReference type="InterPro" id="IPR025662">
    <property type="entry name" value="Sigma_54_int_dom_ATP-bd_1"/>
</dbReference>
<dbReference type="InterPro" id="IPR003593">
    <property type="entry name" value="AAA+_ATPase"/>
</dbReference>
<protein>
    <recommendedName>
        <fullName evidence="6">Sigma-54-dependent Fis family transcriptional regulator</fullName>
    </recommendedName>
</protein>
<dbReference type="FunFam" id="3.40.50.300:FF:000006">
    <property type="entry name" value="DNA-binding transcriptional regulator NtrC"/>
    <property type="match status" value="1"/>
</dbReference>
<dbReference type="Gene3D" id="3.40.50.2300">
    <property type="match status" value="1"/>
</dbReference>
<dbReference type="PANTHER" id="PTHR32071:SF100">
    <property type="entry name" value="RESPONSE REGULATOR PROTEIN PILR"/>
    <property type="match status" value="1"/>
</dbReference>
<gene>
    <name evidence="5" type="ORF">METZ01_LOCUS156001</name>
</gene>
<evidence type="ECO:0000259" key="4">
    <source>
        <dbReference type="PROSITE" id="PS50110"/>
    </source>
</evidence>
<proteinExistence type="predicted"/>
<keyword evidence="2" id="KW-0067">ATP-binding</keyword>
<dbReference type="GO" id="GO:0006355">
    <property type="term" value="P:regulation of DNA-templated transcription"/>
    <property type="evidence" value="ECO:0007669"/>
    <property type="project" value="InterPro"/>
</dbReference>
<evidence type="ECO:0000259" key="3">
    <source>
        <dbReference type="PROSITE" id="PS50045"/>
    </source>
</evidence>
<dbReference type="SUPFAM" id="SSF52172">
    <property type="entry name" value="CheY-like"/>
    <property type="match status" value="1"/>
</dbReference>
<evidence type="ECO:0000256" key="1">
    <source>
        <dbReference type="ARBA" id="ARBA00022741"/>
    </source>
</evidence>
<dbReference type="InterPro" id="IPR002078">
    <property type="entry name" value="Sigma_54_int"/>
</dbReference>
<dbReference type="PROSITE" id="PS00675">
    <property type="entry name" value="SIGMA54_INTERACT_1"/>
    <property type="match status" value="1"/>
</dbReference>
<dbReference type="SMART" id="SM00382">
    <property type="entry name" value="AAA"/>
    <property type="match status" value="1"/>
</dbReference>
<dbReference type="AlphaFoldDB" id="A0A382AQ79"/>
<dbReference type="CDD" id="cd00009">
    <property type="entry name" value="AAA"/>
    <property type="match status" value="1"/>
</dbReference>
<dbReference type="InterPro" id="IPR011006">
    <property type="entry name" value="CheY-like_superfamily"/>
</dbReference>
<dbReference type="InterPro" id="IPR001789">
    <property type="entry name" value="Sig_transdc_resp-reg_receiver"/>
</dbReference>
<evidence type="ECO:0000256" key="2">
    <source>
        <dbReference type="ARBA" id="ARBA00022840"/>
    </source>
</evidence>
<feature type="domain" description="Response regulatory" evidence="4">
    <location>
        <begin position="1"/>
        <end position="106"/>
    </location>
</feature>
<dbReference type="SUPFAM" id="SSF52540">
    <property type="entry name" value="P-loop containing nucleoside triphosphate hydrolases"/>
    <property type="match status" value="1"/>
</dbReference>
<keyword evidence="1" id="KW-0547">Nucleotide-binding</keyword>
<evidence type="ECO:0008006" key="6">
    <source>
        <dbReference type="Google" id="ProtNLM"/>
    </source>
</evidence>
<dbReference type="GO" id="GO:0000160">
    <property type="term" value="P:phosphorelay signal transduction system"/>
    <property type="evidence" value="ECO:0007669"/>
    <property type="project" value="InterPro"/>
</dbReference>
<dbReference type="Pfam" id="PF00158">
    <property type="entry name" value="Sigma54_activat"/>
    <property type="match status" value="1"/>
</dbReference>
<dbReference type="InterPro" id="IPR027417">
    <property type="entry name" value="P-loop_NTPase"/>
</dbReference>
<dbReference type="EMBL" id="UINC01026176">
    <property type="protein sequence ID" value="SVB03147.1"/>
    <property type="molecule type" value="Genomic_DNA"/>
</dbReference>
<evidence type="ECO:0000313" key="5">
    <source>
        <dbReference type="EMBL" id="SVB03147.1"/>
    </source>
</evidence>
<feature type="non-terminal residue" evidence="5">
    <location>
        <position position="299"/>
    </location>
</feature>
<dbReference type="Gene3D" id="3.40.50.300">
    <property type="entry name" value="P-loop containing nucleotide triphosphate hydrolases"/>
    <property type="match status" value="1"/>
</dbReference>
<dbReference type="PROSITE" id="PS50045">
    <property type="entry name" value="SIGMA54_INTERACT_4"/>
    <property type="match status" value="1"/>
</dbReference>
<organism evidence="5">
    <name type="scientific">marine metagenome</name>
    <dbReference type="NCBI Taxonomy" id="408172"/>
    <lineage>
        <taxon>unclassified sequences</taxon>
        <taxon>metagenomes</taxon>
        <taxon>ecological metagenomes</taxon>
    </lineage>
</organism>
<reference evidence="5" key="1">
    <citation type="submission" date="2018-05" db="EMBL/GenBank/DDBJ databases">
        <authorList>
            <person name="Lanie J.A."/>
            <person name="Ng W.-L."/>
            <person name="Kazmierczak K.M."/>
            <person name="Andrzejewski T.M."/>
            <person name="Davidsen T.M."/>
            <person name="Wayne K.J."/>
            <person name="Tettelin H."/>
            <person name="Glass J.I."/>
            <person name="Rusch D."/>
            <person name="Podicherti R."/>
            <person name="Tsui H.-C.T."/>
            <person name="Winkler M.E."/>
        </authorList>
    </citation>
    <scope>NUCLEOTIDE SEQUENCE</scope>
</reference>
<dbReference type="PROSITE" id="PS50110">
    <property type="entry name" value="RESPONSE_REGULATORY"/>
    <property type="match status" value="1"/>
</dbReference>
<accession>A0A382AQ79</accession>
<dbReference type="GO" id="GO:0005524">
    <property type="term" value="F:ATP binding"/>
    <property type="evidence" value="ECO:0007669"/>
    <property type="project" value="UniProtKB-KW"/>
</dbReference>